<dbReference type="InterPro" id="IPR031602">
    <property type="entry name" value="CIPC"/>
</dbReference>
<evidence type="ECO:0000313" key="3">
    <source>
        <dbReference type="Proteomes" id="UP000261420"/>
    </source>
</evidence>
<name>A0A3B4UFL8_SERDU</name>
<dbReference type="Ensembl" id="ENSSDUT00000017295.1">
    <property type="protein sequence ID" value="ENSSDUP00000016988.1"/>
    <property type="gene ID" value="ENSSDUG00000012395.1"/>
</dbReference>
<dbReference type="Proteomes" id="UP000261420">
    <property type="component" value="Unplaced"/>
</dbReference>
<feature type="region of interest" description="Disordered" evidence="1">
    <location>
        <begin position="19"/>
        <end position="129"/>
    </location>
</feature>
<dbReference type="Pfam" id="PF15800">
    <property type="entry name" value="CiPC"/>
    <property type="match status" value="1"/>
</dbReference>
<dbReference type="GO" id="GO:0045892">
    <property type="term" value="P:negative regulation of DNA-templated transcription"/>
    <property type="evidence" value="ECO:0007669"/>
    <property type="project" value="InterPro"/>
</dbReference>
<organism evidence="2 3">
    <name type="scientific">Seriola dumerili</name>
    <name type="common">Greater amberjack</name>
    <name type="synonym">Caranx dumerili</name>
    <dbReference type="NCBI Taxonomy" id="41447"/>
    <lineage>
        <taxon>Eukaryota</taxon>
        <taxon>Metazoa</taxon>
        <taxon>Chordata</taxon>
        <taxon>Craniata</taxon>
        <taxon>Vertebrata</taxon>
        <taxon>Euteleostomi</taxon>
        <taxon>Actinopterygii</taxon>
        <taxon>Neopterygii</taxon>
        <taxon>Teleostei</taxon>
        <taxon>Neoteleostei</taxon>
        <taxon>Acanthomorphata</taxon>
        <taxon>Carangaria</taxon>
        <taxon>Carangiformes</taxon>
        <taxon>Carangidae</taxon>
        <taxon>Seriola</taxon>
    </lineage>
</organism>
<evidence type="ECO:0000256" key="1">
    <source>
        <dbReference type="SAM" id="MobiDB-lite"/>
    </source>
</evidence>
<feature type="region of interest" description="Disordered" evidence="1">
    <location>
        <begin position="415"/>
        <end position="434"/>
    </location>
</feature>
<evidence type="ECO:0000313" key="2">
    <source>
        <dbReference type="Ensembl" id="ENSSDUP00000016988.1"/>
    </source>
</evidence>
<reference evidence="2" key="2">
    <citation type="submission" date="2025-09" db="UniProtKB">
        <authorList>
            <consortium name="Ensembl"/>
        </authorList>
    </citation>
    <scope>IDENTIFICATION</scope>
</reference>
<protein>
    <submittedName>
        <fullName evidence="2">Si:ch211-132b12.7</fullName>
    </submittedName>
</protein>
<feature type="compositionally biased region" description="Polar residues" evidence="1">
    <location>
        <begin position="226"/>
        <end position="236"/>
    </location>
</feature>
<dbReference type="AlphaFoldDB" id="A0A3B4UFL8"/>
<dbReference type="GeneTree" id="ENSGT00510000048522"/>
<feature type="compositionally biased region" description="Polar residues" evidence="1">
    <location>
        <begin position="97"/>
        <end position="114"/>
    </location>
</feature>
<dbReference type="PANTHER" id="PTHR34648:SF7">
    <property type="entry name" value="SI:CH211-132B12.7"/>
    <property type="match status" value="1"/>
</dbReference>
<feature type="region of interest" description="Disordered" evidence="1">
    <location>
        <begin position="458"/>
        <end position="490"/>
    </location>
</feature>
<dbReference type="GO" id="GO:0005634">
    <property type="term" value="C:nucleus"/>
    <property type="evidence" value="ECO:0007669"/>
    <property type="project" value="TreeGrafter"/>
</dbReference>
<dbReference type="PANTHER" id="PTHR34648">
    <property type="entry name" value="CLOCK-INTERACTING PACEMAKER"/>
    <property type="match status" value="1"/>
</dbReference>
<dbReference type="GO" id="GO:0042754">
    <property type="term" value="P:negative regulation of circadian rhythm"/>
    <property type="evidence" value="ECO:0007669"/>
    <property type="project" value="InterPro"/>
</dbReference>
<feature type="compositionally biased region" description="Low complexity" evidence="1">
    <location>
        <begin position="275"/>
        <end position="312"/>
    </location>
</feature>
<sequence length="490" mass="53299">MLLQTAQYYREEEQHDIYLGGSSMPKEQPCLSEHNPCATSSKDAKDKSNSTTLLATRVSKDADDSSGRGSHCSSEKDSGYSDGSDWQQTDVEDQHSNKSQSRGSECAETTQPGKNQERGQGNPGNHTLMAAGRELPPIYIIKNMVLKQPDTIQKTGQVLWETGSSGVPHMILCQQPSLLPTTSQLQKTLSWKSNVTGKKIKGTYLPIFNSYPRIAPHPSKKPPDKSLSNGDSQNLSKRVCTEHKSDNTPVTRSLPDQYLYKQPKLAVSASGQPCSSSTRDSPSSSSSVTASSSQSSPSVSSVHTTTSSSLPTRGLNRNSTTSARHRRFLNTVEILRQSGLLEITLRTKDLLQQSNATERDIAQLRQHAELLSQAASNPSCNINGIAAWECLHRAMAESSSYPNLKLLQNLQILSHPDSAGQPESVATGETNRPLAAENSQVPASCLLATLLDPNQNCPVSQQFQSEQSRMLEDEKTSDKVTFMPPDSSTG</sequence>
<proteinExistence type="predicted"/>
<reference evidence="2" key="1">
    <citation type="submission" date="2025-08" db="UniProtKB">
        <authorList>
            <consortium name="Ensembl"/>
        </authorList>
    </citation>
    <scope>IDENTIFICATION</scope>
</reference>
<accession>A0A3B4UFL8</accession>
<feature type="compositionally biased region" description="Basic and acidic residues" evidence="1">
    <location>
        <begin position="469"/>
        <end position="478"/>
    </location>
</feature>
<keyword evidence="3" id="KW-1185">Reference proteome</keyword>
<feature type="region of interest" description="Disordered" evidence="1">
    <location>
        <begin position="211"/>
        <end position="324"/>
    </location>
</feature>
<feature type="compositionally biased region" description="Polar residues" evidence="1">
    <location>
        <begin position="458"/>
        <end position="468"/>
    </location>
</feature>